<dbReference type="Pfam" id="PF01966">
    <property type="entry name" value="HD"/>
    <property type="match status" value="1"/>
</dbReference>
<sequence length="221" mass="25983">MKNIEKAVKFLQNTYNSSDYFKQNPNAKEYRYQHTLRVSKIAMDLSEKEDLDKDIAVIGALLHDISYTIEFENKEDWENHGRNSAKMIQPFLMQLDLTKKQRVEILLGVANHVDGNSDFEGDLTSNSLTIIDSDNLDRFDTFRTFESLSYDRFYDKKIEDQLKYLKHRVDSITTLMKAEKEFATKTAKSMWRERLLKQKEVYEDLSRQLKEGANFLEIVGN</sequence>
<protein>
    <submittedName>
        <fullName evidence="2">HD domain protein</fullName>
    </submittedName>
</protein>
<evidence type="ECO:0000313" key="2">
    <source>
        <dbReference type="EMBL" id="SJN17668.1"/>
    </source>
</evidence>
<dbReference type="AlphaFoldDB" id="A0A1R4ICX3"/>
<dbReference type="NCBIfam" id="TIGR00277">
    <property type="entry name" value="HDIG"/>
    <property type="match status" value="1"/>
</dbReference>
<gene>
    <name evidence="2" type="ORF">FM115_00530</name>
</gene>
<proteinExistence type="predicted"/>
<dbReference type="EMBL" id="FUKW01000008">
    <property type="protein sequence ID" value="SJN17668.1"/>
    <property type="molecule type" value="Genomic_DNA"/>
</dbReference>
<dbReference type="InterPro" id="IPR003607">
    <property type="entry name" value="HD/PDEase_dom"/>
</dbReference>
<accession>A0A1R4ICX3</accession>
<dbReference type="SUPFAM" id="SSF109604">
    <property type="entry name" value="HD-domain/PDEase-like"/>
    <property type="match status" value="1"/>
</dbReference>
<dbReference type="Proteomes" id="UP000195611">
    <property type="component" value="Unassembled WGS sequence"/>
</dbReference>
<dbReference type="RefSeq" id="WP_087056926.1">
    <property type="nucleotide sequence ID" value="NZ_FUKW01000008.1"/>
</dbReference>
<reference evidence="2 3" key="1">
    <citation type="submission" date="2017-02" db="EMBL/GenBank/DDBJ databases">
        <authorList>
            <person name="Peterson S.W."/>
        </authorList>
    </citation>
    <scope>NUCLEOTIDE SEQUENCE [LARGE SCALE GENOMIC DNA]</scope>
    <source>
        <strain evidence="2 3">42ea</strain>
    </source>
</reference>
<dbReference type="SMART" id="SM00471">
    <property type="entry name" value="HDc"/>
    <property type="match status" value="1"/>
</dbReference>
<organism evidence="2 3">
    <name type="scientific">Marinilactibacillus psychrotolerans 42ea</name>
    <dbReference type="NCBI Taxonomy" id="1255609"/>
    <lineage>
        <taxon>Bacteria</taxon>
        <taxon>Bacillati</taxon>
        <taxon>Bacillota</taxon>
        <taxon>Bacilli</taxon>
        <taxon>Lactobacillales</taxon>
        <taxon>Carnobacteriaceae</taxon>
        <taxon>Marinilactibacillus</taxon>
    </lineage>
</organism>
<dbReference type="InterPro" id="IPR006674">
    <property type="entry name" value="HD_domain"/>
</dbReference>
<name>A0A1R4ICX3_9LACT</name>
<evidence type="ECO:0000259" key="1">
    <source>
        <dbReference type="SMART" id="SM00471"/>
    </source>
</evidence>
<dbReference type="InterPro" id="IPR006675">
    <property type="entry name" value="HDIG_dom"/>
</dbReference>
<dbReference type="Gene3D" id="1.10.3210.10">
    <property type="entry name" value="Hypothetical protein af1432"/>
    <property type="match status" value="1"/>
</dbReference>
<evidence type="ECO:0000313" key="3">
    <source>
        <dbReference type="Proteomes" id="UP000195611"/>
    </source>
</evidence>
<feature type="domain" description="HD/PDEase" evidence="1">
    <location>
        <begin position="27"/>
        <end position="148"/>
    </location>
</feature>
<dbReference type="CDD" id="cd00077">
    <property type="entry name" value="HDc"/>
    <property type="match status" value="1"/>
</dbReference>